<reference evidence="2" key="2">
    <citation type="submission" date="2020-09" db="EMBL/GenBank/DDBJ databases">
        <authorList>
            <person name="Sun Q."/>
            <person name="Kim S."/>
        </authorList>
    </citation>
    <scope>NUCLEOTIDE SEQUENCE</scope>
    <source>
        <strain evidence="2">KCTC 42590</strain>
    </source>
</reference>
<keyword evidence="3" id="KW-1185">Reference proteome</keyword>
<protein>
    <recommendedName>
        <fullName evidence="4">Motility protein</fullName>
    </recommendedName>
</protein>
<dbReference type="EMBL" id="BNCI01000001">
    <property type="protein sequence ID" value="GHF20793.1"/>
    <property type="molecule type" value="Genomic_DNA"/>
</dbReference>
<gene>
    <name evidence="2" type="ORF">GCM10017044_14630</name>
</gene>
<proteinExistence type="predicted"/>
<evidence type="ECO:0000313" key="3">
    <source>
        <dbReference type="Proteomes" id="UP000630923"/>
    </source>
</evidence>
<sequence length="57" mass="5594">MSDAIRQAAVAAIGNTVKVAVAQDMAQNSKKIQEQAAASAAPSPAIAGGGANVDMKV</sequence>
<accession>A0A919APX7</accession>
<evidence type="ECO:0008006" key="4">
    <source>
        <dbReference type="Google" id="ProtNLM"/>
    </source>
</evidence>
<evidence type="ECO:0000256" key="1">
    <source>
        <dbReference type="SAM" id="MobiDB-lite"/>
    </source>
</evidence>
<dbReference type="RefSeq" id="WP_191251334.1">
    <property type="nucleotide sequence ID" value="NZ_BNCI01000001.1"/>
</dbReference>
<feature type="compositionally biased region" description="Low complexity" evidence="1">
    <location>
        <begin position="37"/>
        <end position="46"/>
    </location>
</feature>
<evidence type="ECO:0000313" key="2">
    <source>
        <dbReference type="EMBL" id="GHF20793.1"/>
    </source>
</evidence>
<dbReference type="AlphaFoldDB" id="A0A919APX7"/>
<feature type="region of interest" description="Disordered" evidence="1">
    <location>
        <begin position="37"/>
        <end position="57"/>
    </location>
</feature>
<name>A0A919APX7_9PROT</name>
<dbReference type="Proteomes" id="UP000630923">
    <property type="component" value="Unassembled WGS sequence"/>
</dbReference>
<organism evidence="2 3">
    <name type="scientific">Kordiimonas sediminis</name>
    <dbReference type="NCBI Taxonomy" id="1735581"/>
    <lineage>
        <taxon>Bacteria</taxon>
        <taxon>Pseudomonadati</taxon>
        <taxon>Pseudomonadota</taxon>
        <taxon>Alphaproteobacteria</taxon>
        <taxon>Kordiimonadales</taxon>
        <taxon>Kordiimonadaceae</taxon>
        <taxon>Kordiimonas</taxon>
    </lineage>
</organism>
<reference evidence="2" key="1">
    <citation type="journal article" date="2014" name="Int. J. Syst. Evol. Microbiol.">
        <title>Complete genome sequence of Corynebacterium casei LMG S-19264T (=DSM 44701T), isolated from a smear-ripened cheese.</title>
        <authorList>
            <consortium name="US DOE Joint Genome Institute (JGI-PGF)"/>
            <person name="Walter F."/>
            <person name="Albersmeier A."/>
            <person name="Kalinowski J."/>
            <person name="Ruckert C."/>
        </authorList>
    </citation>
    <scope>NUCLEOTIDE SEQUENCE</scope>
    <source>
        <strain evidence="2">KCTC 42590</strain>
    </source>
</reference>
<comment type="caution">
    <text evidence="2">The sequence shown here is derived from an EMBL/GenBank/DDBJ whole genome shotgun (WGS) entry which is preliminary data.</text>
</comment>